<dbReference type="CDD" id="cd03529">
    <property type="entry name" value="Rieske_NirD"/>
    <property type="match status" value="1"/>
</dbReference>
<dbReference type="InterPro" id="IPR012748">
    <property type="entry name" value="Rieske-like_NirD"/>
</dbReference>
<evidence type="ECO:0000256" key="14">
    <source>
        <dbReference type="ARBA" id="ARBA00072071"/>
    </source>
</evidence>
<keyword evidence="6" id="KW-0408">Iron</keyword>
<accession>A0A2T3QBA0</accession>
<evidence type="ECO:0000256" key="7">
    <source>
        <dbReference type="ARBA" id="ARBA00023014"/>
    </source>
</evidence>
<evidence type="ECO:0000256" key="12">
    <source>
        <dbReference type="ARBA" id="ARBA00065371"/>
    </source>
</evidence>
<dbReference type="GO" id="GO:0051537">
    <property type="term" value="F:2 iron, 2 sulfur cluster binding"/>
    <property type="evidence" value="ECO:0007669"/>
    <property type="project" value="UniProtKB-KW"/>
</dbReference>
<evidence type="ECO:0000256" key="2">
    <source>
        <dbReference type="ARBA" id="ARBA00022490"/>
    </source>
</evidence>
<comment type="function">
    <text evidence="11">Required for activity of the reductase.</text>
</comment>
<name>A0A2T3QBA0_PHODM</name>
<keyword evidence="7" id="KW-0411">Iron-sulfur</keyword>
<keyword evidence="5 16" id="KW-0560">Oxidoreductase</keyword>
<dbReference type="EMBL" id="UATL01000005">
    <property type="protein sequence ID" value="SPY44438.1"/>
    <property type="molecule type" value="Genomic_DNA"/>
</dbReference>
<dbReference type="AlphaFoldDB" id="A0A2T3QBA0"/>
<evidence type="ECO:0000256" key="4">
    <source>
        <dbReference type="ARBA" id="ARBA00022723"/>
    </source>
</evidence>
<dbReference type="Gene3D" id="2.102.10.10">
    <property type="entry name" value="Rieske [2Fe-2S] iron-sulphur domain"/>
    <property type="match status" value="1"/>
</dbReference>
<evidence type="ECO:0000256" key="13">
    <source>
        <dbReference type="ARBA" id="ARBA00066506"/>
    </source>
</evidence>
<dbReference type="GO" id="GO:0046872">
    <property type="term" value="F:metal ion binding"/>
    <property type="evidence" value="ECO:0007669"/>
    <property type="project" value="UniProtKB-KW"/>
</dbReference>
<evidence type="ECO:0000256" key="10">
    <source>
        <dbReference type="ARBA" id="ARBA00050150"/>
    </source>
</evidence>
<sequence>MSNWQLVCSVDDIIPGTGVCALVNNVQIALFRPRHDEQVFAISNRDPFAQANVLSRGLICEHQDELWVASPLKKQRFNLVDGRCLEDERFNVKSYPVRINQNSVEVQVS</sequence>
<dbReference type="Proteomes" id="UP000251647">
    <property type="component" value="Unassembled WGS sequence"/>
</dbReference>
<dbReference type="PANTHER" id="PTHR40562:SF1">
    <property type="entry name" value="NITRITE REDUCTASE (NADH) SMALL SUBUNIT"/>
    <property type="match status" value="1"/>
</dbReference>
<dbReference type="OrthoDB" id="516687at2"/>
<comment type="subcellular location">
    <subcellularLocation>
        <location evidence="1">Cytoplasm</location>
    </subcellularLocation>
</comment>
<evidence type="ECO:0000256" key="6">
    <source>
        <dbReference type="ARBA" id="ARBA00023004"/>
    </source>
</evidence>
<dbReference type="RefSeq" id="WP_036765393.1">
    <property type="nucleotide sequence ID" value="NZ_CP018298.1"/>
</dbReference>
<dbReference type="PANTHER" id="PTHR40562">
    <property type="match status" value="1"/>
</dbReference>
<keyword evidence="4" id="KW-0479">Metal-binding</keyword>
<evidence type="ECO:0000256" key="9">
    <source>
        <dbReference type="ARBA" id="ARBA00023063"/>
    </source>
</evidence>
<dbReference type="GO" id="GO:0042128">
    <property type="term" value="P:nitrate assimilation"/>
    <property type="evidence" value="ECO:0007669"/>
    <property type="project" value="UniProtKB-KW"/>
</dbReference>
<evidence type="ECO:0000313" key="17">
    <source>
        <dbReference type="Proteomes" id="UP000251647"/>
    </source>
</evidence>
<dbReference type="PROSITE" id="PS51300">
    <property type="entry name" value="NIRD"/>
    <property type="match status" value="1"/>
</dbReference>
<dbReference type="FunFam" id="2.102.10.10:FF:000002">
    <property type="entry name" value="Nitrite reductase [NAD(P)H] small subunit"/>
    <property type="match status" value="1"/>
</dbReference>
<dbReference type="NCBIfam" id="NF007066">
    <property type="entry name" value="PRK09511.1"/>
    <property type="match status" value="1"/>
</dbReference>
<reference evidence="16 17" key="1">
    <citation type="submission" date="2018-06" db="EMBL/GenBank/DDBJ databases">
        <authorList>
            <consortium name="Pathogen Informatics"/>
            <person name="Doyle S."/>
        </authorList>
    </citation>
    <scope>NUCLEOTIDE SEQUENCE [LARGE SCALE GENOMIC DNA]</scope>
    <source>
        <strain evidence="16 17">NCTC11647</strain>
    </source>
</reference>
<keyword evidence="3" id="KW-0001">2Fe-2S</keyword>
<evidence type="ECO:0000256" key="5">
    <source>
        <dbReference type="ARBA" id="ARBA00023002"/>
    </source>
</evidence>
<evidence type="ECO:0000313" key="16">
    <source>
        <dbReference type="EMBL" id="SPY44438.1"/>
    </source>
</evidence>
<dbReference type="NCBIfam" id="TIGR02378">
    <property type="entry name" value="nirD_assim_sml"/>
    <property type="match status" value="1"/>
</dbReference>
<dbReference type="PROSITE" id="PS51296">
    <property type="entry name" value="RIESKE"/>
    <property type="match status" value="1"/>
</dbReference>
<dbReference type="EC" id="1.7.1.15" evidence="13"/>
<feature type="domain" description="Rieske" evidence="15">
    <location>
        <begin position="5"/>
        <end position="106"/>
    </location>
</feature>
<organism evidence="16 17">
    <name type="scientific">Photobacterium damselae</name>
    <dbReference type="NCBI Taxonomy" id="38293"/>
    <lineage>
        <taxon>Bacteria</taxon>
        <taxon>Pseudomonadati</taxon>
        <taxon>Pseudomonadota</taxon>
        <taxon>Gammaproteobacteria</taxon>
        <taxon>Vibrionales</taxon>
        <taxon>Vibrionaceae</taxon>
        <taxon>Photobacterium</taxon>
    </lineage>
</organism>
<keyword evidence="9" id="KW-0534">Nitrate assimilation</keyword>
<dbReference type="InterPro" id="IPR036922">
    <property type="entry name" value="Rieske_2Fe-2S_sf"/>
</dbReference>
<keyword evidence="8" id="KW-0520">NAD</keyword>
<dbReference type="GO" id="GO:0009344">
    <property type="term" value="C:nitrite reductase complex [NAD(P)H]"/>
    <property type="evidence" value="ECO:0007669"/>
    <property type="project" value="TreeGrafter"/>
</dbReference>
<evidence type="ECO:0000259" key="15">
    <source>
        <dbReference type="PROSITE" id="PS51296"/>
    </source>
</evidence>
<evidence type="ECO:0000256" key="3">
    <source>
        <dbReference type="ARBA" id="ARBA00022714"/>
    </source>
</evidence>
<dbReference type="GO" id="GO:0106316">
    <property type="term" value="F:nitrite reductase (NADH) activity"/>
    <property type="evidence" value="ECO:0007669"/>
    <property type="project" value="UniProtKB-EC"/>
</dbReference>
<dbReference type="SUPFAM" id="SSF50022">
    <property type="entry name" value="ISP domain"/>
    <property type="match status" value="1"/>
</dbReference>
<comment type="catalytic activity">
    <reaction evidence="10">
        <text>NH4(+) + 3 NAD(+) + 2 H2O = nitrite + 3 NADH + 5 H(+)</text>
        <dbReference type="Rhea" id="RHEA:24628"/>
        <dbReference type="ChEBI" id="CHEBI:15377"/>
        <dbReference type="ChEBI" id="CHEBI:15378"/>
        <dbReference type="ChEBI" id="CHEBI:16301"/>
        <dbReference type="ChEBI" id="CHEBI:28938"/>
        <dbReference type="ChEBI" id="CHEBI:57540"/>
        <dbReference type="ChEBI" id="CHEBI:57945"/>
        <dbReference type="EC" id="1.7.1.15"/>
    </reaction>
</comment>
<dbReference type="GO" id="GO:0005737">
    <property type="term" value="C:cytoplasm"/>
    <property type="evidence" value="ECO:0007669"/>
    <property type="project" value="UniProtKB-SubCell"/>
</dbReference>
<comment type="subunit">
    <text evidence="12">Associates with NirB.</text>
</comment>
<dbReference type="InterPro" id="IPR017881">
    <property type="entry name" value="NirD"/>
</dbReference>
<protein>
    <recommendedName>
        <fullName evidence="14">Nitrite reductase (NADH) small subunit</fullName>
        <ecNumber evidence="13">1.7.1.15</ecNumber>
    </recommendedName>
</protein>
<proteinExistence type="predicted"/>
<gene>
    <name evidence="16" type="primary">nirD</name>
    <name evidence="16" type="ORF">NCTC11647_03383</name>
</gene>
<evidence type="ECO:0000256" key="11">
    <source>
        <dbReference type="ARBA" id="ARBA00059104"/>
    </source>
</evidence>
<dbReference type="Pfam" id="PF13806">
    <property type="entry name" value="Rieske_2"/>
    <property type="match status" value="1"/>
</dbReference>
<dbReference type="InterPro" id="IPR017941">
    <property type="entry name" value="Rieske_2Fe-2S"/>
</dbReference>
<keyword evidence="2" id="KW-0963">Cytoplasm</keyword>
<evidence type="ECO:0000256" key="8">
    <source>
        <dbReference type="ARBA" id="ARBA00023027"/>
    </source>
</evidence>
<evidence type="ECO:0000256" key="1">
    <source>
        <dbReference type="ARBA" id="ARBA00004496"/>
    </source>
</evidence>